<evidence type="ECO:0000313" key="14">
    <source>
        <dbReference type="Proteomes" id="UP000504882"/>
    </source>
</evidence>
<comment type="caution">
    <text evidence="13">The sequence shown here is derived from an EMBL/GenBank/DDBJ whole genome shotgun (WGS) entry which is preliminary data.</text>
</comment>
<dbReference type="Gene3D" id="3.40.120.10">
    <property type="entry name" value="Alpha-D-Glucose-1,6-Bisphosphate, subunit A, domain 3"/>
    <property type="match status" value="3"/>
</dbReference>
<comment type="function">
    <text evidence="6 8">Catalyzes the conversion of glucosamine-6-phosphate to glucosamine-1-phosphate.</text>
</comment>
<comment type="PTM">
    <text evidence="6">Activated by phosphorylation.</text>
</comment>
<evidence type="ECO:0000256" key="1">
    <source>
        <dbReference type="ARBA" id="ARBA00010231"/>
    </source>
</evidence>
<reference evidence="13 14" key="1">
    <citation type="submission" date="2019-03" db="EMBL/GenBank/DDBJ databases">
        <title>Genomic features of bacteria from cold environments.</title>
        <authorList>
            <person name="Shen L."/>
        </authorList>
    </citation>
    <scope>NUCLEOTIDE SEQUENCE [LARGE SCALE GENOMIC DNA]</scope>
    <source>
        <strain evidence="14">T3246-1</strain>
    </source>
</reference>
<organism evidence="13 14">
    <name type="scientific">Occultella glacieicola</name>
    <dbReference type="NCBI Taxonomy" id="2518684"/>
    <lineage>
        <taxon>Bacteria</taxon>
        <taxon>Bacillati</taxon>
        <taxon>Actinomycetota</taxon>
        <taxon>Actinomycetes</taxon>
        <taxon>Micrococcales</taxon>
        <taxon>Ruaniaceae</taxon>
        <taxon>Occultella</taxon>
    </lineage>
</organism>
<evidence type="ECO:0000259" key="10">
    <source>
        <dbReference type="Pfam" id="PF02878"/>
    </source>
</evidence>
<keyword evidence="5 6" id="KW-0413">Isomerase</keyword>
<dbReference type="PRINTS" id="PR00509">
    <property type="entry name" value="PGMPMM"/>
</dbReference>
<sequence length="450" mass="46299">MARLFGTDGVRGLANREVTAELALQLGTAAAHVLGERGTFGDHRPRAIVGRDPRVSGQFLAAAVIAGLASAGVDTEDLGVLPTPAVAYLTAAENADLAVMISASHNPMADNGIKFFARGGVKLDDAVEDAIESELGNSWELPTGADVGRITLDRGVGGDRYVQHLLSTIGHDLTGLRIAVDCANGAASEVGPEVLRAAGADVVVINASPDGRNINEKCGSTHPEQLQAAVVASESHLGVAYDGDADRCLAVDHTGALVDGDQIMGLLALALAEEGRLAHNTLVVTVMSNLGLILAMREAGIRTEQTGVGDRYVLEAMRAGGFSLGGEQSGHVIMSDHATTGDGVLTGLHLAARVAATGRTLADLASVVRRLPQVLINVPGVDKARVDSDEGVASAVTAAQARLGETGRVLLRSSGTEPLVRVMVEAAEQGQAESEARTLSDVVLARLALA</sequence>
<feature type="binding site" evidence="6">
    <location>
        <position position="246"/>
    </location>
    <ligand>
        <name>Mg(2+)</name>
        <dbReference type="ChEBI" id="CHEBI:18420"/>
    </ligand>
</feature>
<dbReference type="HAMAP" id="MF_01554_B">
    <property type="entry name" value="GlmM_B"/>
    <property type="match status" value="1"/>
</dbReference>
<evidence type="ECO:0000256" key="8">
    <source>
        <dbReference type="RuleBase" id="RU004327"/>
    </source>
</evidence>
<dbReference type="GO" id="GO:0008966">
    <property type="term" value="F:phosphoglucosamine mutase activity"/>
    <property type="evidence" value="ECO:0007669"/>
    <property type="project" value="UniProtKB-EC"/>
</dbReference>
<feature type="domain" description="Alpha-D-phosphohexomutase alpha/beta/alpha" evidence="11">
    <location>
        <begin position="159"/>
        <end position="255"/>
    </location>
</feature>
<dbReference type="SUPFAM" id="SSF55957">
    <property type="entry name" value="Phosphoglucomutase, C-terminal domain"/>
    <property type="match status" value="1"/>
</dbReference>
<feature type="domain" description="Alpha-D-phosphohexomutase alpha/beta/alpha" evidence="12">
    <location>
        <begin position="259"/>
        <end position="367"/>
    </location>
</feature>
<dbReference type="InterPro" id="IPR005843">
    <property type="entry name" value="A-D-PHexomutase_C"/>
</dbReference>
<gene>
    <name evidence="6" type="primary">glmM</name>
    <name evidence="13" type="ORF">EXU48_23300</name>
</gene>
<dbReference type="InterPro" id="IPR016055">
    <property type="entry name" value="A-D-PHexomutase_a/b/a-I/II/III"/>
</dbReference>
<keyword evidence="2 6" id="KW-0597">Phosphoprotein</keyword>
<keyword evidence="3 6" id="KW-0479">Metal-binding</keyword>
<dbReference type="SUPFAM" id="SSF53738">
    <property type="entry name" value="Phosphoglucomutase, first 3 domains"/>
    <property type="match status" value="3"/>
</dbReference>
<name>A0ABY2DXC1_9MICO</name>
<evidence type="ECO:0000256" key="2">
    <source>
        <dbReference type="ARBA" id="ARBA00022553"/>
    </source>
</evidence>
<feature type="binding site" evidence="6">
    <location>
        <position position="244"/>
    </location>
    <ligand>
        <name>Mg(2+)</name>
        <dbReference type="ChEBI" id="CHEBI:18420"/>
    </ligand>
</feature>
<comment type="catalytic activity">
    <reaction evidence="6 8">
        <text>alpha-D-glucosamine 1-phosphate = D-glucosamine 6-phosphate</text>
        <dbReference type="Rhea" id="RHEA:23424"/>
        <dbReference type="ChEBI" id="CHEBI:58516"/>
        <dbReference type="ChEBI" id="CHEBI:58725"/>
        <dbReference type="EC" id="5.4.2.10"/>
    </reaction>
</comment>
<evidence type="ECO:0000313" key="13">
    <source>
        <dbReference type="EMBL" id="TDE88512.1"/>
    </source>
</evidence>
<comment type="similarity">
    <text evidence="1 6 7">Belongs to the phosphohexose mutase family.</text>
</comment>
<keyword evidence="4 6" id="KW-0460">Magnesium</keyword>
<dbReference type="InterPro" id="IPR050060">
    <property type="entry name" value="Phosphoglucosamine_mutase"/>
</dbReference>
<dbReference type="InterPro" id="IPR036900">
    <property type="entry name" value="A-D-PHexomutase_C_sf"/>
</dbReference>
<dbReference type="Gene3D" id="3.30.310.50">
    <property type="entry name" value="Alpha-D-phosphohexomutase, C-terminal domain"/>
    <property type="match status" value="1"/>
</dbReference>
<dbReference type="PANTHER" id="PTHR42946">
    <property type="entry name" value="PHOSPHOHEXOSE MUTASE"/>
    <property type="match status" value="1"/>
</dbReference>
<protein>
    <recommendedName>
        <fullName evidence="6 8">Phosphoglucosamine mutase</fullName>
        <ecNumber evidence="6 8">5.4.2.10</ecNumber>
    </recommendedName>
</protein>
<feature type="modified residue" description="Phosphoserine" evidence="6">
    <location>
        <position position="104"/>
    </location>
</feature>
<dbReference type="InterPro" id="IPR016066">
    <property type="entry name" value="A-D-PHexomutase_CS"/>
</dbReference>
<evidence type="ECO:0000259" key="12">
    <source>
        <dbReference type="Pfam" id="PF02880"/>
    </source>
</evidence>
<dbReference type="EC" id="5.4.2.10" evidence="6 8"/>
<dbReference type="Pfam" id="PF02878">
    <property type="entry name" value="PGM_PMM_I"/>
    <property type="match status" value="1"/>
</dbReference>
<dbReference type="Pfam" id="PF02880">
    <property type="entry name" value="PGM_PMM_III"/>
    <property type="match status" value="1"/>
</dbReference>
<evidence type="ECO:0000256" key="4">
    <source>
        <dbReference type="ARBA" id="ARBA00022842"/>
    </source>
</evidence>
<feature type="binding site" evidence="6">
    <location>
        <position position="242"/>
    </location>
    <ligand>
        <name>Mg(2+)</name>
        <dbReference type="ChEBI" id="CHEBI:18420"/>
    </ligand>
</feature>
<evidence type="ECO:0000256" key="5">
    <source>
        <dbReference type="ARBA" id="ARBA00023235"/>
    </source>
</evidence>
<dbReference type="InterPro" id="IPR005846">
    <property type="entry name" value="A-D-PHexomutase_a/b/a-III"/>
</dbReference>
<feature type="domain" description="Alpha-D-phosphohexomutase C-terminal" evidence="9">
    <location>
        <begin position="375"/>
        <end position="436"/>
    </location>
</feature>
<evidence type="ECO:0000259" key="11">
    <source>
        <dbReference type="Pfam" id="PF02879"/>
    </source>
</evidence>
<dbReference type="PROSITE" id="PS00710">
    <property type="entry name" value="PGM_PMM"/>
    <property type="match status" value="1"/>
</dbReference>
<evidence type="ECO:0000256" key="7">
    <source>
        <dbReference type="RuleBase" id="RU004326"/>
    </source>
</evidence>
<dbReference type="PANTHER" id="PTHR42946:SF1">
    <property type="entry name" value="PHOSPHOGLUCOMUTASE (ALPHA-D-GLUCOSE-1,6-BISPHOSPHATE-DEPENDENT)"/>
    <property type="match status" value="1"/>
</dbReference>
<dbReference type="Pfam" id="PF00408">
    <property type="entry name" value="PGM_PMM_IV"/>
    <property type="match status" value="1"/>
</dbReference>
<evidence type="ECO:0000259" key="9">
    <source>
        <dbReference type="Pfam" id="PF00408"/>
    </source>
</evidence>
<dbReference type="InterPro" id="IPR005845">
    <property type="entry name" value="A-D-PHexomutase_a/b/a-II"/>
</dbReference>
<dbReference type="InterPro" id="IPR005844">
    <property type="entry name" value="A-D-PHexomutase_a/b/a-I"/>
</dbReference>
<feature type="domain" description="Alpha-D-phosphohexomutase alpha/beta/alpha" evidence="10">
    <location>
        <begin position="3"/>
        <end position="135"/>
    </location>
</feature>
<dbReference type="Pfam" id="PF02879">
    <property type="entry name" value="PGM_PMM_II"/>
    <property type="match status" value="1"/>
</dbReference>
<evidence type="ECO:0000256" key="3">
    <source>
        <dbReference type="ARBA" id="ARBA00022723"/>
    </source>
</evidence>
<feature type="binding site" description="via phosphate group" evidence="6">
    <location>
        <position position="104"/>
    </location>
    <ligand>
        <name>Mg(2+)</name>
        <dbReference type="ChEBI" id="CHEBI:18420"/>
    </ligand>
</feature>
<comment type="cofactor">
    <cofactor evidence="6">
        <name>Mg(2+)</name>
        <dbReference type="ChEBI" id="CHEBI:18420"/>
    </cofactor>
    <text evidence="6">Binds 1 Mg(2+) ion per subunit.</text>
</comment>
<accession>A0ABY2DXC1</accession>
<keyword evidence="14" id="KW-1185">Reference proteome</keyword>
<dbReference type="Proteomes" id="UP000504882">
    <property type="component" value="Unassembled WGS sequence"/>
</dbReference>
<dbReference type="CDD" id="cd05802">
    <property type="entry name" value="GlmM"/>
    <property type="match status" value="1"/>
</dbReference>
<dbReference type="NCBIfam" id="TIGR01455">
    <property type="entry name" value="glmM"/>
    <property type="match status" value="1"/>
</dbReference>
<dbReference type="EMBL" id="SMNA01000017">
    <property type="protein sequence ID" value="TDE88512.1"/>
    <property type="molecule type" value="Genomic_DNA"/>
</dbReference>
<dbReference type="InterPro" id="IPR006352">
    <property type="entry name" value="GlmM_bact"/>
</dbReference>
<evidence type="ECO:0000256" key="6">
    <source>
        <dbReference type="HAMAP-Rule" id="MF_01554"/>
    </source>
</evidence>
<dbReference type="RefSeq" id="WP_133110098.1">
    <property type="nucleotide sequence ID" value="NZ_SMNA01000017.1"/>
</dbReference>
<feature type="active site" description="Phosphoserine intermediate" evidence="6">
    <location>
        <position position="104"/>
    </location>
</feature>
<dbReference type="InterPro" id="IPR005841">
    <property type="entry name" value="Alpha-D-phosphohexomutase_SF"/>
</dbReference>
<proteinExistence type="inferred from homology"/>